<feature type="transmembrane region" description="Helical" evidence="8">
    <location>
        <begin position="76"/>
        <end position="96"/>
    </location>
</feature>
<feature type="transmembrane region" description="Helical" evidence="8">
    <location>
        <begin position="332"/>
        <end position="349"/>
    </location>
</feature>
<keyword evidence="3" id="KW-0328">Glycosyltransferase</keyword>
<gene>
    <name evidence="9" type="ORF">A3H75_01475</name>
</gene>
<evidence type="ECO:0000256" key="8">
    <source>
        <dbReference type="SAM" id="Phobius"/>
    </source>
</evidence>
<reference evidence="9 10" key="1">
    <citation type="journal article" date="2016" name="Nat. Commun.">
        <title>Thousands of microbial genomes shed light on interconnected biogeochemical processes in an aquifer system.</title>
        <authorList>
            <person name="Anantharaman K."/>
            <person name="Brown C.T."/>
            <person name="Hug L.A."/>
            <person name="Sharon I."/>
            <person name="Castelle C.J."/>
            <person name="Probst A.J."/>
            <person name="Thomas B.C."/>
            <person name="Singh A."/>
            <person name="Wilkins M.J."/>
            <person name="Karaoz U."/>
            <person name="Brodie E.L."/>
            <person name="Williams K.H."/>
            <person name="Hubbard S.S."/>
            <person name="Banfield J.F."/>
        </authorList>
    </citation>
    <scope>NUCLEOTIDE SEQUENCE [LARGE SCALE GENOMIC DNA]</scope>
</reference>
<feature type="transmembrane region" description="Helical" evidence="8">
    <location>
        <begin position="128"/>
        <end position="147"/>
    </location>
</feature>
<evidence type="ECO:0000313" key="10">
    <source>
        <dbReference type="Proteomes" id="UP000176678"/>
    </source>
</evidence>
<evidence type="ECO:0000256" key="1">
    <source>
        <dbReference type="ARBA" id="ARBA00004651"/>
    </source>
</evidence>
<feature type="transmembrane region" description="Helical" evidence="8">
    <location>
        <begin position="254"/>
        <end position="275"/>
    </location>
</feature>
<comment type="caution">
    <text evidence="9">The sequence shown here is derived from an EMBL/GenBank/DDBJ whole genome shotgun (WGS) entry which is preliminary data.</text>
</comment>
<comment type="subcellular location">
    <subcellularLocation>
        <location evidence="1">Cell membrane</location>
        <topology evidence="1">Multi-pass membrane protein</topology>
    </subcellularLocation>
</comment>
<evidence type="ECO:0000256" key="3">
    <source>
        <dbReference type="ARBA" id="ARBA00022676"/>
    </source>
</evidence>
<protein>
    <submittedName>
        <fullName evidence="9">Uncharacterized protein</fullName>
    </submittedName>
</protein>
<evidence type="ECO:0000256" key="6">
    <source>
        <dbReference type="ARBA" id="ARBA00022989"/>
    </source>
</evidence>
<keyword evidence="4" id="KW-0808">Transferase</keyword>
<feature type="transmembrane region" description="Helical" evidence="8">
    <location>
        <begin position="105"/>
        <end position="122"/>
    </location>
</feature>
<dbReference type="Proteomes" id="UP000176678">
    <property type="component" value="Unassembled WGS sequence"/>
</dbReference>
<evidence type="ECO:0000256" key="4">
    <source>
        <dbReference type="ARBA" id="ARBA00022679"/>
    </source>
</evidence>
<evidence type="ECO:0000256" key="5">
    <source>
        <dbReference type="ARBA" id="ARBA00022692"/>
    </source>
</evidence>
<feature type="transmembrane region" description="Helical" evidence="8">
    <location>
        <begin position="369"/>
        <end position="386"/>
    </location>
</feature>
<dbReference type="GO" id="GO:0016763">
    <property type="term" value="F:pentosyltransferase activity"/>
    <property type="evidence" value="ECO:0007669"/>
    <property type="project" value="TreeGrafter"/>
</dbReference>
<evidence type="ECO:0000256" key="2">
    <source>
        <dbReference type="ARBA" id="ARBA00022475"/>
    </source>
</evidence>
<dbReference type="InterPro" id="IPR050297">
    <property type="entry name" value="LipidA_mod_glycosyltrf_83"/>
</dbReference>
<feature type="transmembrane region" description="Helical" evidence="8">
    <location>
        <begin position="154"/>
        <end position="174"/>
    </location>
</feature>
<proteinExistence type="predicted"/>
<dbReference type="PANTHER" id="PTHR33908:SF11">
    <property type="entry name" value="MEMBRANE PROTEIN"/>
    <property type="match status" value="1"/>
</dbReference>
<keyword evidence="5 8" id="KW-0812">Transmembrane</keyword>
<keyword evidence="7 8" id="KW-0472">Membrane</keyword>
<dbReference type="AlphaFoldDB" id="A0A1F7VCZ8"/>
<feature type="transmembrane region" description="Helical" evidence="8">
    <location>
        <begin position="306"/>
        <end position="323"/>
    </location>
</feature>
<sequence length="484" mass="54856">MKRFSLYISLITILGTIPRIILLMRRGSFWFDELFTLELAKLPFGEMISLASRDTNPPLWTMIMWPWVHLLPHDEWITRIPALILGTLMIVLMGLLGRELGNDRAGLIAALFVALSPPLIYFSTEARMYALFTILTVAAAIAAARVMKNQPRRAFGAYAITAFLLAASHLYAVIPLFATYLSGLMLLPPKAKKMWHAIHGGIFTVFLIWFIFSYGTKLTDVISNSWFTRVVPGTLWPLSIFSSLFVLGGTMHTLLFFAITAIILTLVIIGMASVFKKNEHRLIPTIMLLLLGLACASLIGPAKLKYFIFMLPATALFIAWMLTETTMRWRQVTFTIVTIAAMVSTTTFIRTFRFDWDRVAAMAAEESHTAIIIPWAVNYLPFSYYYKGENPVGVIRSPGMDAVTIPTLLASNWKWELPQEQIKTELARIVPEDSALMVIQSDPYVFGVQEWLETHGWRRDEPQTFEAKNSFDALHAVRVDRYKK</sequence>
<evidence type="ECO:0000313" key="9">
    <source>
        <dbReference type="EMBL" id="OGL88430.1"/>
    </source>
</evidence>
<keyword evidence="6 8" id="KW-1133">Transmembrane helix</keyword>
<organism evidence="9 10">
    <name type="scientific">Candidatus Uhrbacteria bacterium RIFCSPLOWO2_02_FULL_51_9</name>
    <dbReference type="NCBI Taxonomy" id="1802410"/>
    <lineage>
        <taxon>Bacteria</taxon>
        <taxon>Candidatus Uhriibacteriota</taxon>
    </lineage>
</organism>
<dbReference type="STRING" id="1802410.A3H75_01475"/>
<keyword evidence="2" id="KW-1003">Cell membrane</keyword>
<name>A0A1F7VCZ8_9BACT</name>
<dbReference type="PANTHER" id="PTHR33908">
    <property type="entry name" value="MANNOSYLTRANSFERASE YKCB-RELATED"/>
    <property type="match status" value="1"/>
</dbReference>
<dbReference type="GO" id="GO:0009103">
    <property type="term" value="P:lipopolysaccharide biosynthetic process"/>
    <property type="evidence" value="ECO:0007669"/>
    <property type="project" value="UniProtKB-ARBA"/>
</dbReference>
<feature type="transmembrane region" description="Helical" evidence="8">
    <location>
        <begin position="7"/>
        <end position="24"/>
    </location>
</feature>
<feature type="transmembrane region" description="Helical" evidence="8">
    <location>
        <begin position="282"/>
        <end position="300"/>
    </location>
</feature>
<feature type="transmembrane region" description="Helical" evidence="8">
    <location>
        <begin position="194"/>
        <end position="214"/>
    </location>
</feature>
<dbReference type="EMBL" id="MGES01000047">
    <property type="protein sequence ID" value="OGL88430.1"/>
    <property type="molecule type" value="Genomic_DNA"/>
</dbReference>
<evidence type="ECO:0000256" key="7">
    <source>
        <dbReference type="ARBA" id="ARBA00023136"/>
    </source>
</evidence>
<feature type="transmembrane region" description="Helical" evidence="8">
    <location>
        <begin position="226"/>
        <end position="248"/>
    </location>
</feature>
<accession>A0A1F7VCZ8</accession>
<dbReference type="GO" id="GO:0005886">
    <property type="term" value="C:plasma membrane"/>
    <property type="evidence" value="ECO:0007669"/>
    <property type="project" value="UniProtKB-SubCell"/>
</dbReference>